<name>T1EJB7_HELRO</name>
<dbReference type="EnsemblMetazoa" id="HelroT143678">
    <property type="protein sequence ID" value="HelroP143678"/>
    <property type="gene ID" value="HelroG143678"/>
</dbReference>
<sequence length="173" mass="19831">RDVSRTFPKHKLFADEGGQGQTRLFNVMKAYSLYDQEVGYCQGMAFVVALILTQMPEEEAFAVFVQMMGKYKLRRMYIPGMSGVDLSLFQLENMIQDLNPRLHKHFQMHGMFASMYASSWFLSLFTITFSPSLASRVVDLFLVEGLDVILALCYSMLDVCSYELLTRDLEGMI</sequence>
<proteinExistence type="predicted"/>
<dbReference type="eggNOG" id="KOG4436">
    <property type="taxonomic scope" value="Eukaryota"/>
</dbReference>
<dbReference type="PANTHER" id="PTHR47219:SF22">
    <property type="entry name" value="RAB-GAP TBC DOMAIN-CONTAINING PROTEIN"/>
    <property type="match status" value="1"/>
</dbReference>
<dbReference type="GeneID" id="20196667"/>
<reference evidence="5" key="3">
    <citation type="submission" date="2015-06" db="UniProtKB">
        <authorList>
            <consortium name="EnsemblMetazoa"/>
        </authorList>
    </citation>
    <scope>IDENTIFICATION</scope>
</reference>
<keyword evidence="2" id="KW-0472">Membrane</keyword>
<dbReference type="Gene3D" id="1.10.8.270">
    <property type="entry name" value="putative rabgap domain of human tbc1 domain family member 14 like domains"/>
    <property type="match status" value="1"/>
</dbReference>
<evidence type="ECO:0000259" key="3">
    <source>
        <dbReference type="PROSITE" id="PS50086"/>
    </source>
</evidence>
<dbReference type="RefSeq" id="XP_009012277.1">
    <property type="nucleotide sequence ID" value="XM_009014029.1"/>
</dbReference>
<accession>T1EJB7</accession>
<dbReference type="SMART" id="SM00164">
    <property type="entry name" value="TBC"/>
    <property type="match status" value="1"/>
</dbReference>
<dbReference type="AlphaFoldDB" id="T1EJB7"/>
<dbReference type="Gene3D" id="1.10.472.80">
    <property type="entry name" value="Ypt/Rab-GAP domain of gyp1p, domain 3"/>
    <property type="match status" value="1"/>
</dbReference>
<dbReference type="InParanoid" id="T1EJB7"/>
<dbReference type="OMA" id="SIVIRIW"/>
<reference evidence="6" key="1">
    <citation type="submission" date="2012-12" db="EMBL/GenBank/DDBJ databases">
        <authorList>
            <person name="Hellsten U."/>
            <person name="Grimwood J."/>
            <person name="Chapman J.A."/>
            <person name="Shapiro H."/>
            <person name="Aerts A."/>
            <person name="Otillar R.P."/>
            <person name="Terry A.Y."/>
            <person name="Boore J.L."/>
            <person name="Simakov O."/>
            <person name="Marletaz F."/>
            <person name="Cho S.-J."/>
            <person name="Edsinger-Gonzales E."/>
            <person name="Havlak P."/>
            <person name="Kuo D.-H."/>
            <person name="Larsson T."/>
            <person name="Lv J."/>
            <person name="Arendt D."/>
            <person name="Savage R."/>
            <person name="Osoegawa K."/>
            <person name="de Jong P."/>
            <person name="Lindberg D.R."/>
            <person name="Seaver E.C."/>
            <person name="Weisblat D.A."/>
            <person name="Putnam N.H."/>
            <person name="Grigoriev I.V."/>
            <person name="Rokhsar D.S."/>
        </authorList>
    </citation>
    <scope>NUCLEOTIDE SEQUENCE</scope>
</reference>
<evidence type="ECO:0000313" key="6">
    <source>
        <dbReference type="Proteomes" id="UP000015101"/>
    </source>
</evidence>
<keyword evidence="1" id="KW-0343">GTPase activation</keyword>
<keyword evidence="6" id="KW-1185">Reference proteome</keyword>
<dbReference type="PANTHER" id="PTHR47219">
    <property type="entry name" value="RAB GTPASE-ACTIVATING PROTEIN 1-LIKE"/>
    <property type="match status" value="1"/>
</dbReference>
<evidence type="ECO:0000313" key="4">
    <source>
        <dbReference type="EMBL" id="ESO09622.1"/>
    </source>
</evidence>
<evidence type="ECO:0000256" key="1">
    <source>
        <dbReference type="ARBA" id="ARBA00022468"/>
    </source>
</evidence>
<dbReference type="GO" id="GO:0005096">
    <property type="term" value="F:GTPase activator activity"/>
    <property type="evidence" value="ECO:0000318"/>
    <property type="project" value="GO_Central"/>
</dbReference>
<dbReference type="KEGG" id="hro:HELRODRAFT_143678"/>
<dbReference type="PROSITE" id="PS50086">
    <property type="entry name" value="TBC_RABGAP"/>
    <property type="match status" value="1"/>
</dbReference>
<dbReference type="InterPro" id="IPR050302">
    <property type="entry name" value="Rab_GAP_TBC_domain"/>
</dbReference>
<keyword evidence="2" id="KW-0812">Transmembrane</keyword>
<organism evidence="5 6">
    <name type="scientific">Helobdella robusta</name>
    <name type="common">Californian leech</name>
    <dbReference type="NCBI Taxonomy" id="6412"/>
    <lineage>
        <taxon>Eukaryota</taxon>
        <taxon>Metazoa</taxon>
        <taxon>Spiralia</taxon>
        <taxon>Lophotrochozoa</taxon>
        <taxon>Annelida</taxon>
        <taxon>Clitellata</taxon>
        <taxon>Hirudinea</taxon>
        <taxon>Rhynchobdellida</taxon>
        <taxon>Glossiphoniidae</taxon>
        <taxon>Helobdella</taxon>
    </lineage>
</organism>
<dbReference type="CTD" id="20196667"/>
<dbReference type="EMBL" id="AMQM01009111">
    <property type="status" value="NOT_ANNOTATED_CDS"/>
    <property type="molecule type" value="Genomic_DNA"/>
</dbReference>
<dbReference type="SUPFAM" id="SSF47923">
    <property type="entry name" value="Ypt/Rab-GAP domain of gyp1p"/>
    <property type="match status" value="2"/>
</dbReference>
<keyword evidence="2" id="KW-1133">Transmembrane helix</keyword>
<dbReference type="InterPro" id="IPR000195">
    <property type="entry name" value="Rab-GAP-TBC_dom"/>
</dbReference>
<dbReference type="OrthoDB" id="295078at2759"/>
<dbReference type="FunFam" id="1.10.8.270:FF:000001">
    <property type="entry name" value="TBC1 domain family member 1"/>
    <property type="match status" value="1"/>
</dbReference>
<dbReference type="InterPro" id="IPR035969">
    <property type="entry name" value="Rab-GAP_TBC_sf"/>
</dbReference>
<evidence type="ECO:0000256" key="2">
    <source>
        <dbReference type="SAM" id="Phobius"/>
    </source>
</evidence>
<protein>
    <recommendedName>
        <fullName evidence="3">Rab-GAP TBC domain-containing protein</fullName>
    </recommendedName>
</protein>
<dbReference type="EMBL" id="KB095952">
    <property type="protein sequence ID" value="ESO09622.1"/>
    <property type="molecule type" value="Genomic_DNA"/>
</dbReference>
<dbReference type="HOGENOM" id="CLU_005350_7_0_1"/>
<gene>
    <name evidence="5" type="primary">20196667</name>
    <name evidence="4" type="ORF">HELRODRAFT_143678</name>
</gene>
<dbReference type="Pfam" id="PF00566">
    <property type="entry name" value="RabGAP-TBC"/>
    <property type="match status" value="1"/>
</dbReference>
<evidence type="ECO:0000313" key="5">
    <source>
        <dbReference type="EnsemblMetazoa" id="HelroP143678"/>
    </source>
</evidence>
<reference evidence="4 6" key="2">
    <citation type="journal article" date="2013" name="Nature">
        <title>Insights into bilaterian evolution from three spiralian genomes.</title>
        <authorList>
            <person name="Simakov O."/>
            <person name="Marletaz F."/>
            <person name="Cho S.J."/>
            <person name="Edsinger-Gonzales E."/>
            <person name="Havlak P."/>
            <person name="Hellsten U."/>
            <person name="Kuo D.H."/>
            <person name="Larsson T."/>
            <person name="Lv J."/>
            <person name="Arendt D."/>
            <person name="Savage R."/>
            <person name="Osoegawa K."/>
            <person name="de Jong P."/>
            <person name="Grimwood J."/>
            <person name="Chapman J.A."/>
            <person name="Shapiro H."/>
            <person name="Aerts A."/>
            <person name="Otillar R.P."/>
            <person name="Terry A.Y."/>
            <person name="Boore J.L."/>
            <person name="Grigoriev I.V."/>
            <person name="Lindberg D.R."/>
            <person name="Seaver E.C."/>
            <person name="Weisblat D.A."/>
            <person name="Putnam N.H."/>
            <person name="Rokhsar D.S."/>
        </authorList>
    </citation>
    <scope>NUCLEOTIDE SEQUENCE</scope>
</reference>
<feature type="transmembrane region" description="Helical" evidence="2">
    <location>
        <begin position="111"/>
        <end position="134"/>
    </location>
</feature>
<dbReference type="EMBL" id="AMQM01009112">
    <property type="status" value="NOT_ANNOTATED_CDS"/>
    <property type="molecule type" value="Genomic_DNA"/>
</dbReference>
<feature type="domain" description="Rab-GAP TBC" evidence="3">
    <location>
        <begin position="1"/>
        <end position="145"/>
    </location>
</feature>
<dbReference type="Proteomes" id="UP000015101">
    <property type="component" value="Unassembled WGS sequence"/>
</dbReference>